<dbReference type="EMBL" id="CM009291">
    <property type="protein sequence ID" value="PNT50051.1"/>
    <property type="molecule type" value="Genomic_DNA"/>
</dbReference>
<organism evidence="1 2">
    <name type="scientific">Populus trichocarpa</name>
    <name type="common">Western balsam poplar</name>
    <name type="synonym">Populus balsamifera subsp. trichocarpa</name>
    <dbReference type="NCBI Taxonomy" id="3694"/>
    <lineage>
        <taxon>Eukaryota</taxon>
        <taxon>Viridiplantae</taxon>
        <taxon>Streptophyta</taxon>
        <taxon>Embryophyta</taxon>
        <taxon>Tracheophyta</taxon>
        <taxon>Spermatophyta</taxon>
        <taxon>Magnoliopsida</taxon>
        <taxon>eudicotyledons</taxon>
        <taxon>Gunneridae</taxon>
        <taxon>Pentapetalae</taxon>
        <taxon>rosids</taxon>
        <taxon>fabids</taxon>
        <taxon>Malpighiales</taxon>
        <taxon>Salicaceae</taxon>
        <taxon>Saliceae</taxon>
        <taxon>Populus</taxon>
    </lineage>
</organism>
<evidence type="ECO:0000313" key="2">
    <source>
        <dbReference type="Proteomes" id="UP000006729"/>
    </source>
</evidence>
<dbReference type="Proteomes" id="UP000006729">
    <property type="component" value="Chromosome 2"/>
</dbReference>
<evidence type="ECO:0000313" key="1">
    <source>
        <dbReference type="EMBL" id="PNT50051.1"/>
    </source>
</evidence>
<dbReference type="AlphaFoldDB" id="A0A2K2BJU5"/>
<protein>
    <submittedName>
        <fullName evidence="1">Uncharacterized protein</fullName>
    </submittedName>
</protein>
<reference evidence="1 2" key="1">
    <citation type="journal article" date="2006" name="Science">
        <title>The genome of black cottonwood, Populus trichocarpa (Torr. &amp; Gray).</title>
        <authorList>
            <person name="Tuskan G.A."/>
            <person name="Difazio S."/>
            <person name="Jansson S."/>
            <person name="Bohlmann J."/>
            <person name="Grigoriev I."/>
            <person name="Hellsten U."/>
            <person name="Putnam N."/>
            <person name="Ralph S."/>
            <person name="Rombauts S."/>
            <person name="Salamov A."/>
            <person name="Schein J."/>
            <person name="Sterck L."/>
            <person name="Aerts A."/>
            <person name="Bhalerao R.R."/>
            <person name="Bhalerao R.P."/>
            <person name="Blaudez D."/>
            <person name="Boerjan W."/>
            <person name="Brun A."/>
            <person name="Brunner A."/>
            <person name="Busov V."/>
            <person name="Campbell M."/>
            <person name="Carlson J."/>
            <person name="Chalot M."/>
            <person name="Chapman J."/>
            <person name="Chen G.L."/>
            <person name="Cooper D."/>
            <person name="Coutinho P.M."/>
            <person name="Couturier J."/>
            <person name="Covert S."/>
            <person name="Cronk Q."/>
            <person name="Cunningham R."/>
            <person name="Davis J."/>
            <person name="Degroeve S."/>
            <person name="Dejardin A."/>
            <person name="Depamphilis C."/>
            <person name="Detter J."/>
            <person name="Dirks B."/>
            <person name="Dubchak I."/>
            <person name="Duplessis S."/>
            <person name="Ehlting J."/>
            <person name="Ellis B."/>
            <person name="Gendler K."/>
            <person name="Goodstein D."/>
            <person name="Gribskov M."/>
            <person name="Grimwood J."/>
            <person name="Groover A."/>
            <person name="Gunter L."/>
            <person name="Hamberger B."/>
            <person name="Heinze B."/>
            <person name="Helariutta Y."/>
            <person name="Henrissat B."/>
            <person name="Holligan D."/>
            <person name="Holt R."/>
            <person name="Huang W."/>
            <person name="Islam-Faridi N."/>
            <person name="Jones S."/>
            <person name="Jones-Rhoades M."/>
            <person name="Jorgensen R."/>
            <person name="Joshi C."/>
            <person name="Kangasjarvi J."/>
            <person name="Karlsson J."/>
            <person name="Kelleher C."/>
            <person name="Kirkpatrick R."/>
            <person name="Kirst M."/>
            <person name="Kohler A."/>
            <person name="Kalluri U."/>
            <person name="Larimer F."/>
            <person name="Leebens-Mack J."/>
            <person name="Leple J.C."/>
            <person name="Locascio P."/>
            <person name="Lou Y."/>
            <person name="Lucas S."/>
            <person name="Martin F."/>
            <person name="Montanini B."/>
            <person name="Napoli C."/>
            <person name="Nelson D.R."/>
            <person name="Nelson C."/>
            <person name="Nieminen K."/>
            <person name="Nilsson O."/>
            <person name="Pereda V."/>
            <person name="Peter G."/>
            <person name="Philippe R."/>
            <person name="Pilate G."/>
            <person name="Poliakov A."/>
            <person name="Razumovskaya J."/>
            <person name="Richardson P."/>
            <person name="Rinaldi C."/>
            <person name="Ritland K."/>
            <person name="Rouze P."/>
            <person name="Ryaboy D."/>
            <person name="Schmutz J."/>
            <person name="Schrader J."/>
            <person name="Segerman B."/>
            <person name="Shin H."/>
            <person name="Siddiqui A."/>
            <person name="Sterky F."/>
            <person name="Terry A."/>
            <person name="Tsai C.J."/>
            <person name="Uberbacher E."/>
            <person name="Unneberg P."/>
            <person name="Vahala J."/>
            <person name="Wall K."/>
            <person name="Wessler S."/>
            <person name="Yang G."/>
            <person name="Yin T."/>
            <person name="Douglas C."/>
            <person name="Marra M."/>
            <person name="Sandberg G."/>
            <person name="Van de Peer Y."/>
            <person name="Rokhsar D."/>
        </authorList>
    </citation>
    <scope>NUCLEOTIDE SEQUENCE [LARGE SCALE GENOMIC DNA]</scope>
    <source>
        <strain evidence="2">cv. Nisqually</strain>
    </source>
</reference>
<keyword evidence="2" id="KW-1185">Reference proteome</keyword>
<gene>
    <name evidence="1" type="ORF">POPTR_002G164200</name>
</gene>
<sequence length="72" mass="8532">MVEHHHQVRRKGLACDEKEFSDTHFHMVQSLNICVMCHHNEESWSDLFPHSPVAWDMWQGYVFAIQLRVGDP</sequence>
<name>A0A2K2BJU5_POPTR</name>
<accession>A0A2K2BJU5</accession>
<dbReference type="InParanoid" id="A0A2K2BJU5"/>
<proteinExistence type="predicted"/>